<feature type="domain" description="Peptidase S1" evidence="4">
    <location>
        <begin position="136"/>
        <end position="405"/>
    </location>
</feature>
<comment type="caution">
    <text evidence="5">The sequence shown here is derived from an EMBL/GenBank/DDBJ whole genome shotgun (WGS) entry which is preliminary data.</text>
</comment>
<reference evidence="5" key="2">
    <citation type="submission" date="2020-06" db="EMBL/GenBank/DDBJ databases">
        <authorList>
            <person name="Sheffer M."/>
        </authorList>
    </citation>
    <scope>NUCLEOTIDE SEQUENCE</scope>
</reference>
<dbReference type="PANTHER" id="PTHR24256">
    <property type="entry name" value="TRYPTASE-RELATED"/>
    <property type="match status" value="1"/>
</dbReference>
<evidence type="ECO:0000259" key="4">
    <source>
        <dbReference type="PROSITE" id="PS50240"/>
    </source>
</evidence>
<dbReference type="InterPro" id="IPR001254">
    <property type="entry name" value="Trypsin_dom"/>
</dbReference>
<dbReference type="InterPro" id="IPR009003">
    <property type="entry name" value="Peptidase_S1_PA"/>
</dbReference>
<sequence>MVRLLYSKDNEVSLKDARGGCATQPKNSEFGDISDPPSEFHPKFGNTANIPIYDIALLKLKDTIIFRSAFRPICLTDNKNLEKPGLNATVIGWGKMEQGGNSTRRLKKVVVPLVETAYCQKKLHKHKKSLGNFTICAGGKKFEDACEDLEKCRSYPESMLVKQGKIDGNKLSSHHIVEEKVLKEPLSFTELCPPLSCSPSIDIHGYILVAASYSEDNEVSLKDASVAVATQSKNSEFVTFRIHQVKFHPKFGTYGEYPIYDIALLKLKDTIIFSKRIRPICLTDNKNLEKPGLNATVIGWGKMEQGNSTRRLKKVVVPLVETAYCQKKLHKHKKSLGNFTICAGGKKFEDACEGDSGGPLQIQDDCNRWNLLGLASWGEGCGVSKKPGVYSRVQFFLKWILKETLDGMSCDFANYERIEPNLKECGMPSYRYMKTGIPVQILTFPFMANLYYGHIFLGSGVLINSTVVLTTTSVVKPWGPSLKALNFTVHFGSPAHYLNASDYLYERMYVKEIIFHPMAGHRFDLCLVVLGVAMADSLMKFHPVCFSNFKMPFRLGDEIQISAYTGGFLHSFKTASGEIRKFSRCRPLKYGAFFKYRSYCVQQTTKNFSPHAFDNKWRESCQGEIGAVITAAINGRHYLLGISSTRPDKCTSPRIFHDINWALPWIRTICTMLDVA</sequence>
<dbReference type="CDD" id="cd00190">
    <property type="entry name" value="Tryp_SPc"/>
    <property type="match status" value="1"/>
</dbReference>
<feature type="region of interest" description="Disordered" evidence="3">
    <location>
        <begin position="17"/>
        <end position="36"/>
    </location>
</feature>
<dbReference type="InterPro" id="IPR033116">
    <property type="entry name" value="TRYPSIN_SER"/>
</dbReference>
<organism evidence="5 6">
    <name type="scientific">Argiope bruennichi</name>
    <name type="common">Wasp spider</name>
    <name type="synonym">Aranea bruennichi</name>
    <dbReference type="NCBI Taxonomy" id="94029"/>
    <lineage>
        <taxon>Eukaryota</taxon>
        <taxon>Metazoa</taxon>
        <taxon>Ecdysozoa</taxon>
        <taxon>Arthropoda</taxon>
        <taxon>Chelicerata</taxon>
        <taxon>Arachnida</taxon>
        <taxon>Araneae</taxon>
        <taxon>Araneomorphae</taxon>
        <taxon>Entelegynae</taxon>
        <taxon>Araneoidea</taxon>
        <taxon>Araneidae</taxon>
        <taxon>Argiope</taxon>
    </lineage>
</organism>
<name>A0A8T0ENT2_ARGBR</name>
<reference evidence="5" key="1">
    <citation type="journal article" date="2020" name="bioRxiv">
        <title>Chromosome-level reference genome of the European wasp spider Argiope bruennichi: a resource for studies on range expansion and evolutionary adaptation.</title>
        <authorList>
            <person name="Sheffer M.M."/>
            <person name="Hoppe A."/>
            <person name="Krehenwinkel H."/>
            <person name="Uhl G."/>
            <person name="Kuss A.W."/>
            <person name="Jensen L."/>
            <person name="Jensen C."/>
            <person name="Gillespie R.G."/>
            <person name="Hoff K.J."/>
            <person name="Prost S."/>
        </authorList>
    </citation>
    <scope>NUCLEOTIDE SEQUENCE</scope>
</reference>
<evidence type="ECO:0000256" key="1">
    <source>
        <dbReference type="ARBA" id="ARBA00023157"/>
    </source>
</evidence>
<evidence type="ECO:0000256" key="3">
    <source>
        <dbReference type="SAM" id="MobiDB-lite"/>
    </source>
</evidence>
<dbReference type="PROSITE" id="PS00135">
    <property type="entry name" value="TRYPSIN_SER"/>
    <property type="match status" value="1"/>
</dbReference>
<keyword evidence="1" id="KW-1015">Disulfide bond</keyword>
<protein>
    <submittedName>
        <fullName evidence="5">Coagulation factor XI like protein</fullName>
    </submittedName>
</protein>
<comment type="similarity">
    <text evidence="2">Belongs to the peptidase S1 family. CLIP subfamily.</text>
</comment>
<proteinExistence type="inferred from homology"/>
<dbReference type="GO" id="GO:0006508">
    <property type="term" value="P:proteolysis"/>
    <property type="evidence" value="ECO:0007669"/>
    <property type="project" value="InterPro"/>
</dbReference>
<keyword evidence="6" id="KW-1185">Reference proteome</keyword>
<feature type="domain" description="Peptidase S1" evidence="4">
    <location>
        <begin position="433"/>
        <end position="671"/>
    </location>
</feature>
<dbReference type="FunFam" id="2.40.10.10:FF:000002">
    <property type="entry name" value="Transmembrane protease serine"/>
    <property type="match status" value="1"/>
</dbReference>
<dbReference type="GO" id="GO:0004252">
    <property type="term" value="F:serine-type endopeptidase activity"/>
    <property type="evidence" value="ECO:0007669"/>
    <property type="project" value="InterPro"/>
</dbReference>
<accession>A0A8T0ENT2</accession>
<dbReference type="AlphaFoldDB" id="A0A8T0ENT2"/>
<dbReference type="InterPro" id="IPR051487">
    <property type="entry name" value="Ser/Thr_Proteases_Immune/Dev"/>
</dbReference>
<dbReference type="SMART" id="SM00020">
    <property type="entry name" value="Tryp_SPc"/>
    <property type="match status" value="1"/>
</dbReference>
<dbReference type="InterPro" id="IPR043504">
    <property type="entry name" value="Peptidase_S1_PA_chymotrypsin"/>
</dbReference>
<dbReference type="Proteomes" id="UP000807504">
    <property type="component" value="Unassembled WGS sequence"/>
</dbReference>
<feature type="domain" description="Peptidase S1" evidence="4">
    <location>
        <begin position="41"/>
        <end position="147"/>
    </location>
</feature>
<dbReference type="SUPFAM" id="SSF50494">
    <property type="entry name" value="Trypsin-like serine proteases"/>
    <property type="match status" value="3"/>
</dbReference>
<evidence type="ECO:0000256" key="2">
    <source>
        <dbReference type="ARBA" id="ARBA00024195"/>
    </source>
</evidence>
<evidence type="ECO:0000313" key="6">
    <source>
        <dbReference type="Proteomes" id="UP000807504"/>
    </source>
</evidence>
<dbReference type="Gene3D" id="2.40.10.10">
    <property type="entry name" value="Trypsin-like serine proteases"/>
    <property type="match status" value="4"/>
</dbReference>
<dbReference type="Pfam" id="PF00089">
    <property type="entry name" value="Trypsin"/>
    <property type="match status" value="3"/>
</dbReference>
<evidence type="ECO:0000313" key="5">
    <source>
        <dbReference type="EMBL" id="KAF8777427.1"/>
    </source>
</evidence>
<dbReference type="EMBL" id="JABXBU010002072">
    <property type="protein sequence ID" value="KAF8777427.1"/>
    <property type="molecule type" value="Genomic_DNA"/>
</dbReference>
<gene>
    <name evidence="5" type="ORF">HNY73_014292</name>
</gene>
<dbReference type="PROSITE" id="PS50240">
    <property type="entry name" value="TRYPSIN_DOM"/>
    <property type="match status" value="3"/>
</dbReference>